<dbReference type="EMBL" id="JBEPEK010000048">
    <property type="protein sequence ID" value="MER7179685.1"/>
    <property type="molecule type" value="Genomic_DNA"/>
</dbReference>
<reference evidence="1 2" key="1">
    <citation type="submission" date="2024-06" db="EMBL/GenBank/DDBJ databases">
        <title>The Natural Products Discovery Center: Release of the First 8490 Sequenced Strains for Exploring Actinobacteria Biosynthetic Diversity.</title>
        <authorList>
            <person name="Kalkreuter E."/>
            <person name="Kautsar S.A."/>
            <person name="Yang D."/>
            <person name="Bader C.D."/>
            <person name="Teijaro C.N."/>
            <person name="Fluegel L."/>
            <person name="Davis C.M."/>
            <person name="Simpson J.R."/>
            <person name="Lauterbach L."/>
            <person name="Steele A.D."/>
            <person name="Gui C."/>
            <person name="Meng S."/>
            <person name="Li G."/>
            <person name="Viehrig K."/>
            <person name="Ye F."/>
            <person name="Su P."/>
            <person name="Kiefer A.F."/>
            <person name="Nichols A."/>
            <person name="Cepeda A.J."/>
            <person name="Yan W."/>
            <person name="Fan B."/>
            <person name="Jiang Y."/>
            <person name="Adhikari A."/>
            <person name="Zheng C.-J."/>
            <person name="Schuster L."/>
            <person name="Cowan T.M."/>
            <person name="Smanski M.J."/>
            <person name="Chevrette M.G."/>
            <person name="De Carvalho L.P.S."/>
            <person name="Shen B."/>
        </authorList>
    </citation>
    <scope>NUCLEOTIDE SEQUENCE [LARGE SCALE GENOMIC DNA]</scope>
    <source>
        <strain evidence="1 2">NPDC000234</strain>
    </source>
</reference>
<sequence>MSKGRRMAIMSISKFTPDQKIHHLVTWATEWKGERRGRSLWAYSLSLGGSHALMNDWFKNEKLLRLLTQEERDLIREARERAARAWSDRG</sequence>
<comment type="caution">
    <text evidence="1">The sequence shown here is derived from an EMBL/GenBank/DDBJ whole genome shotgun (WGS) entry which is preliminary data.</text>
</comment>
<accession>A0ABV1WT77</accession>
<dbReference type="Proteomes" id="UP001474181">
    <property type="component" value="Unassembled WGS sequence"/>
</dbReference>
<proteinExistence type="predicted"/>
<name>A0ABV1WT77_9ACTN</name>
<protein>
    <submittedName>
        <fullName evidence="1">Uncharacterized protein</fullName>
    </submittedName>
</protein>
<evidence type="ECO:0000313" key="2">
    <source>
        <dbReference type="Proteomes" id="UP001474181"/>
    </source>
</evidence>
<evidence type="ECO:0000313" key="1">
    <source>
        <dbReference type="EMBL" id="MER7179685.1"/>
    </source>
</evidence>
<gene>
    <name evidence="1" type="ORF">ABT404_09405</name>
</gene>
<dbReference type="RefSeq" id="WP_350779079.1">
    <property type="nucleotide sequence ID" value="NZ_JBEPEK010000048.1"/>
</dbReference>
<keyword evidence="2" id="KW-1185">Reference proteome</keyword>
<organism evidence="1 2">
    <name type="scientific">Streptomyces hyaluromycini</name>
    <dbReference type="NCBI Taxonomy" id="1377993"/>
    <lineage>
        <taxon>Bacteria</taxon>
        <taxon>Bacillati</taxon>
        <taxon>Actinomycetota</taxon>
        <taxon>Actinomycetes</taxon>
        <taxon>Kitasatosporales</taxon>
        <taxon>Streptomycetaceae</taxon>
        <taxon>Streptomyces</taxon>
    </lineage>
</organism>